<dbReference type="OrthoDB" id="5243635at2"/>
<evidence type="ECO:0000313" key="3">
    <source>
        <dbReference type="Proteomes" id="UP000317881"/>
    </source>
</evidence>
<dbReference type="Pfam" id="PF00583">
    <property type="entry name" value="Acetyltransf_1"/>
    <property type="match status" value="1"/>
</dbReference>
<organism evidence="2 3">
    <name type="scientific">Streptomyces spinoverrucosus</name>
    <dbReference type="NCBI Taxonomy" id="284043"/>
    <lineage>
        <taxon>Bacteria</taxon>
        <taxon>Bacillati</taxon>
        <taxon>Actinomycetota</taxon>
        <taxon>Actinomycetes</taxon>
        <taxon>Kitasatosporales</taxon>
        <taxon>Streptomycetaceae</taxon>
        <taxon>Streptomyces</taxon>
    </lineage>
</organism>
<dbReference type="PANTHER" id="PTHR43617">
    <property type="entry name" value="L-AMINO ACID N-ACETYLTRANSFERASE"/>
    <property type="match status" value="1"/>
</dbReference>
<dbReference type="CDD" id="cd04301">
    <property type="entry name" value="NAT_SF"/>
    <property type="match status" value="1"/>
</dbReference>
<dbReference type="PANTHER" id="PTHR43617:SF2">
    <property type="entry name" value="UPF0039 PROTEIN SLL0451"/>
    <property type="match status" value="1"/>
</dbReference>
<dbReference type="SUPFAM" id="SSF55729">
    <property type="entry name" value="Acyl-CoA N-acyltransferases (Nat)"/>
    <property type="match status" value="1"/>
</dbReference>
<evidence type="ECO:0000313" key="2">
    <source>
        <dbReference type="EMBL" id="GEC03375.1"/>
    </source>
</evidence>
<dbReference type="InterPro" id="IPR000182">
    <property type="entry name" value="GNAT_dom"/>
</dbReference>
<feature type="domain" description="N-acetyltransferase" evidence="1">
    <location>
        <begin position="4"/>
        <end position="173"/>
    </location>
</feature>
<dbReference type="RefSeq" id="WP_141307568.1">
    <property type="nucleotide sequence ID" value="NZ_BJND01000007.1"/>
</dbReference>
<evidence type="ECO:0000259" key="1">
    <source>
        <dbReference type="PROSITE" id="PS51186"/>
    </source>
</evidence>
<dbReference type="AlphaFoldDB" id="A0A4Y3VAJ6"/>
<dbReference type="GO" id="GO:0016747">
    <property type="term" value="F:acyltransferase activity, transferring groups other than amino-acyl groups"/>
    <property type="evidence" value="ECO:0007669"/>
    <property type="project" value="InterPro"/>
</dbReference>
<accession>A0A4Y3VAJ6</accession>
<dbReference type="Gene3D" id="3.40.630.30">
    <property type="match status" value="1"/>
</dbReference>
<dbReference type="EMBL" id="BJND01000007">
    <property type="protein sequence ID" value="GEC03375.1"/>
    <property type="molecule type" value="Genomic_DNA"/>
</dbReference>
<reference evidence="2 3" key="1">
    <citation type="submission" date="2019-06" db="EMBL/GenBank/DDBJ databases">
        <title>Whole genome shotgun sequence of Streptomyces spinoverrucosus NBRC 14228.</title>
        <authorList>
            <person name="Hosoyama A."/>
            <person name="Uohara A."/>
            <person name="Ohji S."/>
            <person name="Ichikawa N."/>
        </authorList>
    </citation>
    <scope>NUCLEOTIDE SEQUENCE [LARGE SCALE GENOMIC DNA]</scope>
    <source>
        <strain evidence="2 3">NBRC 14228</strain>
    </source>
</reference>
<dbReference type="Proteomes" id="UP000317881">
    <property type="component" value="Unassembled WGS sequence"/>
</dbReference>
<dbReference type="InterPro" id="IPR016181">
    <property type="entry name" value="Acyl_CoA_acyltransferase"/>
</dbReference>
<name>A0A4Y3VAJ6_9ACTN</name>
<keyword evidence="3" id="KW-1185">Reference proteome</keyword>
<gene>
    <name evidence="2" type="ORF">SSP24_10300</name>
</gene>
<dbReference type="PROSITE" id="PS51186">
    <property type="entry name" value="GNAT"/>
    <property type="match status" value="1"/>
</dbReference>
<comment type="caution">
    <text evidence="2">The sequence shown here is derived from an EMBL/GenBank/DDBJ whole genome shotgun (WGS) entry which is preliminary data.</text>
</comment>
<dbReference type="InterPro" id="IPR050276">
    <property type="entry name" value="MshD_Acetyltransferase"/>
</dbReference>
<proteinExistence type="predicted"/>
<sequence length="181" mass="20131">MTGPHIRELALADCDRVAEIRVGGWRTAYRGLMPQPYLDALSVPEDAARHRARFGQGDGSVVNLVAERDGEVVGWACHGPYRDGEVRTADAELYAIYVAPERYGEGIGQALLKESIRRCRAAGHPRMLLWVLRDNAPARRFYERAGFAADGAEEPFEVEGVEVPEVRYARELRDAGEGIQH</sequence>
<protein>
    <submittedName>
        <fullName evidence="2">N-acetyltransferase</fullName>
    </submittedName>
</protein>
<keyword evidence="2" id="KW-0808">Transferase</keyword>